<dbReference type="AlphaFoldDB" id="A0A286FIR9"/>
<dbReference type="EMBL" id="OCNH01000001">
    <property type="protein sequence ID" value="SOD82674.1"/>
    <property type="molecule type" value="Genomic_DNA"/>
</dbReference>
<organism evidence="1 2">
    <name type="scientific">Spirosoma fluviale</name>
    <dbReference type="NCBI Taxonomy" id="1597977"/>
    <lineage>
        <taxon>Bacteria</taxon>
        <taxon>Pseudomonadati</taxon>
        <taxon>Bacteroidota</taxon>
        <taxon>Cytophagia</taxon>
        <taxon>Cytophagales</taxon>
        <taxon>Cytophagaceae</taxon>
        <taxon>Spirosoma</taxon>
    </lineage>
</organism>
<sequence>MFYRPFVLGCLLLFVALSGNTEDRSIVYNNAVTMDGHPINYDALPMYSRGVLAFVSGDPRSPKHKPMLFQVTLRRSGKAVQQWSGKKEEGIYSIQLDEIWPLVQLGDELVVEPVYTAGETHKPGKRVFKLGIINLFTWNKC</sequence>
<name>A0A286FIR9_9BACT</name>
<proteinExistence type="predicted"/>
<protein>
    <submittedName>
        <fullName evidence="1">Uncharacterized protein</fullName>
    </submittedName>
</protein>
<evidence type="ECO:0000313" key="2">
    <source>
        <dbReference type="Proteomes" id="UP000219452"/>
    </source>
</evidence>
<evidence type="ECO:0000313" key="1">
    <source>
        <dbReference type="EMBL" id="SOD82674.1"/>
    </source>
</evidence>
<dbReference type="Proteomes" id="UP000219452">
    <property type="component" value="Unassembled WGS sequence"/>
</dbReference>
<gene>
    <name evidence="1" type="ORF">SAMN06269250_2220</name>
</gene>
<keyword evidence="2" id="KW-1185">Reference proteome</keyword>
<reference evidence="2" key="1">
    <citation type="submission" date="2017-09" db="EMBL/GenBank/DDBJ databases">
        <authorList>
            <person name="Varghese N."/>
            <person name="Submissions S."/>
        </authorList>
    </citation>
    <scope>NUCLEOTIDE SEQUENCE [LARGE SCALE GENOMIC DNA]</scope>
    <source>
        <strain evidence="2">DSM 29961</strain>
    </source>
</reference>
<accession>A0A286FIR9</accession>